<keyword evidence="1" id="KW-0645">Protease</keyword>
<keyword evidence="1" id="KW-0031">Aminopeptidase</keyword>
<accession>A0A6A7Y5M5</accession>
<keyword evidence="1" id="KW-0378">Hydrolase</keyword>
<dbReference type="Proteomes" id="UP000332515">
    <property type="component" value="Unassembled WGS sequence"/>
</dbReference>
<reference evidence="1 2" key="1">
    <citation type="submission" date="2019-09" db="EMBL/GenBank/DDBJ databases">
        <title>Segnochrobactrum spirostomi gen. nov., sp. nov., isolated from the ciliate Spirostomum cf. yagiui and description of a novel family, Segnochrobactraceae fam. nov. within the order Rhizobiales of the class Alphaproteobacteria.</title>
        <authorList>
            <person name="Akter S."/>
            <person name="Shazib S.U.A."/>
            <person name="Shin M.K."/>
        </authorList>
    </citation>
    <scope>NUCLEOTIDE SEQUENCE [LARGE SCALE GENOMIC DNA]</scope>
    <source>
        <strain evidence="1 2">Sp-1</strain>
    </source>
</reference>
<dbReference type="EMBL" id="VWNA01000001">
    <property type="protein sequence ID" value="MQT14520.1"/>
    <property type="molecule type" value="Genomic_DNA"/>
</dbReference>
<dbReference type="AlphaFoldDB" id="A0A6A7Y5M5"/>
<dbReference type="InterPro" id="IPR036005">
    <property type="entry name" value="Creatinase/aminopeptidase-like"/>
</dbReference>
<sequence length="451" mass="47838">MSIALRPVLLPDFGTPLGRPVIPAATYAARAAAALAAAGTDWLVVYADREHFANIVFLTGFEPRFEEALLLLGPRGERMIVTGNENMDYAPIAGLPDVSVHLCQALSLMAQDRSLKPNLTAVLRELGIGKGDSIGLAGWKYVVPEEWDGPEPTFFVPAYVVDSLARVGGAISDATSVLMHPVHGLRAVVDADQIAEAEWAATRASLAVWRIVSGFTLGDNELSAASRMGYAGEPMNCHPMLTTGDASRPVIGLKSPSARQAARGDGITAAVSFWGGLTARAGLVSDDDEDFVSVASAYFKGLLAWYETADIGVEGGAIHEAVVSTLAAGGLRSALNPGHLTGHDEWMNSPIRPGSTETIASGMPFQIDIIPVPMPAGWALNCEDPVTFADAALKAEITARHPEVAARFEARRTFVRDEIGVAVKDNILLLSAIPLVLPPLWLKKGYALTRS</sequence>
<protein>
    <submittedName>
        <fullName evidence="1">Xaa-Pro aminopeptidase</fullName>
    </submittedName>
</protein>
<dbReference type="SUPFAM" id="SSF55920">
    <property type="entry name" value="Creatinase/aminopeptidase"/>
    <property type="match status" value="1"/>
</dbReference>
<name>A0A6A7Y5M5_9HYPH</name>
<organism evidence="1 2">
    <name type="scientific">Segnochrobactrum spirostomi</name>
    <dbReference type="NCBI Taxonomy" id="2608987"/>
    <lineage>
        <taxon>Bacteria</taxon>
        <taxon>Pseudomonadati</taxon>
        <taxon>Pseudomonadota</taxon>
        <taxon>Alphaproteobacteria</taxon>
        <taxon>Hyphomicrobiales</taxon>
        <taxon>Segnochrobactraceae</taxon>
        <taxon>Segnochrobactrum</taxon>
    </lineage>
</organism>
<evidence type="ECO:0000313" key="1">
    <source>
        <dbReference type="EMBL" id="MQT14520.1"/>
    </source>
</evidence>
<gene>
    <name evidence="1" type="ORF">F0357_18055</name>
</gene>
<keyword evidence="2" id="KW-1185">Reference proteome</keyword>
<dbReference type="RefSeq" id="WP_153485414.1">
    <property type="nucleotide sequence ID" value="NZ_VWNA01000001.1"/>
</dbReference>
<evidence type="ECO:0000313" key="2">
    <source>
        <dbReference type="Proteomes" id="UP000332515"/>
    </source>
</evidence>
<dbReference type="GO" id="GO:0004177">
    <property type="term" value="F:aminopeptidase activity"/>
    <property type="evidence" value="ECO:0007669"/>
    <property type="project" value="UniProtKB-KW"/>
</dbReference>
<comment type="caution">
    <text evidence="1">The sequence shown here is derived from an EMBL/GenBank/DDBJ whole genome shotgun (WGS) entry which is preliminary data.</text>
</comment>
<proteinExistence type="predicted"/>